<organism evidence="3 4">
    <name type="scientific">Nonomuraea pusilla</name>
    <dbReference type="NCBI Taxonomy" id="46177"/>
    <lineage>
        <taxon>Bacteria</taxon>
        <taxon>Bacillati</taxon>
        <taxon>Actinomycetota</taxon>
        <taxon>Actinomycetes</taxon>
        <taxon>Streptosporangiales</taxon>
        <taxon>Streptosporangiaceae</taxon>
        <taxon>Nonomuraea</taxon>
    </lineage>
</organism>
<feature type="region of interest" description="Disordered" evidence="1">
    <location>
        <begin position="1"/>
        <end position="67"/>
    </location>
</feature>
<feature type="compositionally biased region" description="Basic and acidic residues" evidence="1">
    <location>
        <begin position="39"/>
        <end position="49"/>
    </location>
</feature>
<feature type="transmembrane region" description="Helical" evidence="2">
    <location>
        <begin position="73"/>
        <end position="94"/>
    </location>
</feature>
<sequence>MSGSGMGGSGMGGSGMGGTGDGDGDGLGFLDGGEPLTGDEPRRSRKDADPADATRQSRTWSPYDEGSRSRGPIWFAIGGVLVLGLLGGGLAVMWNAGGSETVASRPTRTSAPLPTVPRGEFGFAEARTTDPDPITVKEIFGSKKKITYDGRSYEMTITSKDKKCTDGALGDKLQKALKSAKCTQLVRASFRDKPGKVIGTIGVANLKSSATARKVAKSGDTKNYVKPLAGKDTVTKYLGSGSGGAKIWTHGHYAIMVWFQNKDGSKPDSKASKLLTQAIKDLTKATVFKALDHRSLTGNPA</sequence>
<feature type="compositionally biased region" description="Polar residues" evidence="1">
    <location>
        <begin position="101"/>
        <end position="112"/>
    </location>
</feature>
<accession>A0A1H7VM74</accession>
<dbReference type="STRING" id="46177.SAMN05660976_04219"/>
<keyword evidence="2" id="KW-0472">Membrane</keyword>
<name>A0A1H7VM74_9ACTN</name>
<gene>
    <name evidence="3" type="ORF">SAMN05660976_04219</name>
</gene>
<evidence type="ECO:0000313" key="4">
    <source>
        <dbReference type="Proteomes" id="UP000198953"/>
    </source>
</evidence>
<dbReference type="EMBL" id="FOBF01000009">
    <property type="protein sequence ID" value="SEM10361.1"/>
    <property type="molecule type" value="Genomic_DNA"/>
</dbReference>
<dbReference type="Proteomes" id="UP000198953">
    <property type="component" value="Unassembled WGS sequence"/>
</dbReference>
<feature type="region of interest" description="Disordered" evidence="1">
    <location>
        <begin position="101"/>
        <end position="128"/>
    </location>
</feature>
<proteinExistence type="predicted"/>
<feature type="compositionally biased region" description="Gly residues" evidence="1">
    <location>
        <begin position="1"/>
        <end position="31"/>
    </location>
</feature>
<dbReference type="RefSeq" id="WP_143078711.1">
    <property type="nucleotide sequence ID" value="NZ_FOBF01000009.1"/>
</dbReference>
<evidence type="ECO:0000256" key="1">
    <source>
        <dbReference type="SAM" id="MobiDB-lite"/>
    </source>
</evidence>
<reference evidence="3 4" key="1">
    <citation type="submission" date="2016-10" db="EMBL/GenBank/DDBJ databases">
        <authorList>
            <person name="de Groot N.N."/>
        </authorList>
    </citation>
    <scope>NUCLEOTIDE SEQUENCE [LARGE SCALE GENOMIC DNA]</scope>
    <source>
        <strain evidence="3 4">DSM 43357</strain>
    </source>
</reference>
<dbReference type="AlphaFoldDB" id="A0A1H7VM74"/>
<keyword evidence="2" id="KW-0812">Transmembrane</keyword>
<keyword evidence="2" id="KW-1133">Transmembrane helix</keyword>
<protein>
    <submittedName>
        <fullName evidence="3">Uncharacterized protein</fullName>
    </submittedName>
</protein>
<dbReference type="OrthoDB" id="3468003at2"/>
<evidence type="ECO:0000256" key="2">
    <source>
        <dbReference type="SAM" id="Phobius"/>
    </source>
</evidence>
<evidence type="ECO:0000313" key="3">
    <source>
        <dbReference type="EMBL" id="SEM10361.1"/>
    </source>
</evidence>
<keyword evidence="4" id="KW-1185">Reference proteome</keyword>